<dbReference type="InParanoid" id="F2TXF9"/>
<feature type="compositionally biased region" description="Acidic residues" evidence="1">
    <location>
        <begin position="374"/>
        <end position="387"/>
    </location>
</feature>
<feature type="compositionally biased region" description="Acidic residues" evidence="1">
    <location>
        <begin position="650"/>
        <end position="665"/>
    </location>
</feature>
<feature type="region of interest" description="Disordered" evidence="1">
    <location>
        <begin position="644"/>
        <end position="743"/>
    </location>
</feature>
<evidence type="ECO:0000256" key="1">
    <source>
        <dbReference type="SAM" id="MobiDB-lite"/>
    </source>
</evidence>
<dbReference type="GeneID" id="16078839"/>
<feature type="region of interest" description="Disordered" evidence="1">
    <location>
        <begin position="103"/>
        <end position="164"/>
    </location>
</feature>
<reference evidence="2" key="1">
    <citation type="submission" date="2009-08" db="EMBL/GenBank/DDBJ databases">
        <title>Annotation of Salpingoeca rosetta.</title>
        <authorList>
            <consortium name="The Broad Institute Genome Sequencing Platform"/>
            <person name="Russ C."/>
            <person name="Cuomo C."/>
            <person name="Burger G."/>
            <person name="Gray M.W."/>
            <person name="Holland P.W.H."/>
            <person name="King N."/>
            <person name="Lang F.B.F."/>
            <person name="Roger A.J."/>
            <person name="Ruiz-Trillo I."/>
            <person name="Young S.K."/>
            <person name="Zeng Q."/>
            <person name="Gargeya S."/>
            <person name="Alvarado L."/>
            <person name="Berlin A."/>
            <person name="Chapman S.B."/>
            <person name="Chen Z."/>
            <person name="Freedman E."/>
            <person name="Gellesch M."/>
            <person name="Goldberg J."/>
            <person name="Griggs A."/>
            <person name="Gujja S."/>
            <person name="Heilman E."/>
            <person name="Heiman D."/>
            <person name="Howarth C."/>
            <person name="Mehta T."/>
            <person name="Neiman D."/>
            <person name="Pearson M."/>
            <person name="Roberts A."/>
            <person name="Saif S."/>
            <person name="Shea T."/>
            <person name="Shenoy N."/>
            <person name="Sisk P."/>
            <person name="Stolte C."/>
            <person name="Sykes S."/>
            <person name="White J."/>
            <person name="Yandava C."/>
            <person name="Haas B."/>
            <person name="Nusbaum C."/>
            <person name="Birren B."/>
        </authorList>
    </citation>
    <scope>NUCLEOTIDE SEQUENCE [LARGE SCALE GENOMIC DNA]</scope>
    <source>
        <strain evidence="2">ATCC 50818</strain>
    </source>
</reference>
<dbReference type="AlphaFoldDB" id="F2TXF9"/>
<dbReference type="Proteomes" id="UP000007799">
    <property type="component" value="Unassembled WGS sequence"/>
</dbReference>
<feature type="compositionally biased region" description="Acidic residues" evidence="1">
    <location>
        <begin position="701"/>
        <end position="711"/>
    </location>
</feature>
<dbReference type="EMBL" id="GL832956">
    <property type="protein sequence ID" value="EGD76069.1"/>
    <property type="molecule type" value="Genomic_DNA"/>
</dbReference>
<feature type="compositionally biased region" description="Low complexity" evidence="1">
    <location>
        <begin position="409"/>
        <end position="429"/>
    </location>
</feature>
<feature type="compositionally biased region" description="Low complexity" evidence="1">
    <location>
        <begin position="924"/>
        <end position="943"/>
    </location>
</feature>
<feature type="compositionally biased region" description="Low complexity" evidence="1">
    <location>
        <begin position="457"/>
        <end position="477"/>
    </location>
</feature>
<feature type="region of interest" description="Disordered" evidence="1">
    <location>
        <begin position="366"/>
        <end position="477"/>
    </location>
</feature>
<evidence type="ECO:0000313" key="2">
    <source>
        <dbReference type="EMBL" id="EGD76069.1"/>
    </source>
</evidence>
<feature type="compositionally biased region" description="Basic residues" evidence="1">
    <location>
        <begin position="912"/>
        <end position="923"/>
    </location>
</feature>
<feature type="compositionally biased region" description="Basic residues" evidence="1">
    <location>
        <begin position="435"/>
        <end position="447"/>
    </location>
</feature>
<feature type="compositionally biased region" description="Basic residues" evidence="1">
    <location>
        <begin position="677"/>
        <end position="692"/>
    </location>
</feature>
<organism evidence="3">
    <name type="scientific">Salpingoeca rosetta (strain ATCC 50818 / BSB-021)</name>
    <dbReference type="NCBI Taxonomy" id="946362"/>
    <lineage>
        <taxon>Eukaryota</taxon>
        <taxon>Choanoflagellata</taxon>
        <taxon>Craspedida</taxon>
        <taxon>Salpingoecidae</taxon>
        <taxon>Salpingoeca</taxon>
    </lineage>
</organism>
<feature type="region of interest" description="Disordered" evidence="1">
    <location>
        <begin position="912"/>
        <end position="993"/>
    </location>
</feature>
<dbReference type="RefSeq" id="XP_004998244.1">
    <property type="nucleotide sequence ID" value="XM_004998187.1"/>
</dbReference>
<feature type="compositionally biased region" description="Polar residues" evidence="1">
    <location>
        <begin position="114"/>
        <end position="125"/>
    </location>
</feature>
<protein>
    <submittedName>
        <fullName evidence="2">Uncharacterized protein</fullName>
    </submittedName>
</protein>
<gene>
    <name evidence="2" type="ORF">PTSG_00777</name>
</gene>
<keyword evidence="3" id="KW-1185">Reference proteome</keyword>
<feature type="compositionally biased region" description="Acidic residues" evidence="1">
    <location>
        <begin position="719"/>
        <end position="738"/>
    </location>
</feature>
<feature type="compositionally biased region" description="Low complexity" evidence="1">
    <location>
        <begin position="951"/>
        <end position="973"/>
    </location>
</feature>
<accession>F2TXF9</accession>
<name>F2TXF9_SALR5</name>
<feature type="region of interest" description="Disordered" evidence="1">
    <location>
        <begin position="537"/>
        <end position="579"/>
    </location>
</feature>
<sequence>MSFDSAASACRKKPRNTFHTHQLLNGNRAITHQQTTSNQQQQANTISTSTTEINRQPEMASEPYSAAEVLAANTMLHLFSPGKPAVPMSKPLHKQAVALLTSGNATPPTTAAPSAQQDGATSGSNRRSRRPSILTHTHAPTLSDEDDNADDVWHGAEADDDNDIDELSESGRALMQTLLDRVRSGSPSSNPITCARCRTGQVDDDWLVEFCSASCHHEFMDREEELLFNSMNPAMQYPANKAHELNGFPVAAKNDVDRVAAPTYPLKLYMPKYRPGSVLVCKAGADGRSTTACYTHMVLLDSHCQPLYIVSPLIARKPFKAMLGLTDEGSDTEERARPAVADIDTDLGLSTKRAKRAIAAARARAHAHASDIDSTSDMELDQDEAEDAQPSSSDAAKSPPLSPHQQRRTAAAPPTATAATTATTATAPASSSPRKQMKHKHKKHRPAASKAGSHSNGPSATASPQAQPSSLAVPSSSAAAGVSMSMAQPMAMHPAAMQHQHQQHPLSVATSAGAQLNPYHMNRMYQQDYMRRAWANQQNPAQGQHTPTHTPPQQPQQPQQPFGPYAGGLSPFIGPSHPAQASMLRAHPLHFSQQASMFPQHQHQHPHAHHPFFGMNPATSATAAAGVNASHASMYLSGGGGMTVPAGAETETDEALSAEADDVEDEASHAADAQQPARRRKRRHRRRHHHRHKEEPLVQGDETEDVDDDAATEVTTATQEDEVDAEDDDALSAADTDELERQRTTNAPKWLAYYNKLGIHVPRLKSREAPTGDHERIYYLADKPHTSKAAAKRPKVDNSMTADAFMNRFHIPGTSNEYDLDRMFDAYQRACPIDLVVQGHKYIVCPCGEVFENGQAVGGHKGACKTPRLRDRDERTVAAFLNEHYPGYKQHLAFAKETQKLVAKCKKRWPKIRGVGRSRRKPKAATASATTTTTTPSATAAARRAAKRAHGTGSSAAATSTTSGTTAASSAAALHARKAARSKPSSRLPQVPRQDFIDAVQALTEKPGDFWRYFRLGKNEPQPQPETIVLAGFQLHEASKAVPVKDATLRAIYEGRFGMAPERRHNSRYVHYRPHSVAGFDKAQRKGHA</sequence>
<proteinExistence type="predicted"/>
<evidence type="ECO:0000313" key="3">
    <source>
        <dbReference type="Proteomes" id="UP000007799"/>
    </source>
</evidence>